<accession>A0A7J6PZF0</accession>
<feature type="compositionally biased region" description="Polar residues" evidence="1">
    <location>
        <begin position="79"/>
        <end position="89"/>
    </location>
</feature>
<dbReference type="EMBL" id="JABANM010033338">
    <property type="protein sequence ID" value="KAF4701433.1"/>
    <property type="molecule type" value="Genomic_DNA"/>
</dbReference>
<feature type="compositionally biased region" description="Basic and acidic residues" evidence="1">
    <location>
        <begin position="328"/>
        <end position="349"/>
    </location>
</feature>
<dbReference type="Proteomes" id="UP000574390">
    <property type="component" value="Unassembled WGS sequence"/>
</dbReference>
<name>A0A7J6PZF0_PEROL</name>
<keyword evidence="2" id="KW-0732">Signal</keyword>
<feature type="compositionally biased region" description="Basic and acidic residues" evidence="1">
    <location>
        <begin position="376"/>
        <end position="395"/>
    </location>
</feature>
<reference evidence="3 4" key="1">
    <citation type="submission" date="2020-04" db="EMBL/GenBank/DDBJ databases">
        <title>Perkinsus olseni comparative genomics.</title>
        <authorList>
            <person name="Bogema D.R."/>
        </authorList>
    </citation>
    <scope>NUCLEOTIDE SEQUENCE [LARGE SCALE GENOMIC DNA]</scope>
    <source>
        <strain evidence="3">ATCC PRA-205</strain>
    </source>
</reference>
<feature type="region of interest" description="Disordered" evidence="1">
    <location>
        <begin position="25"/>
        <end position="125"/>
    </location>
</feature>
<evidence type="ECO:0000256" key="1">
    <source>
        <dbReference type="SAM" id="MobiDB-lite"/>
    </source>
</evidence>
<evidence type="ECO:0000313" key="3">
    <source>
        <dbReference type="EMBL" id="KAF4701433.1"/>
    </source>
</evidence>
<feature type="compositionally biased region" description="Basic and acidic residues" evidence="1">
    <location>
        <begin position="462"/>
        <end position="473"/>
    </location>
</feature>
<evidence type="ECO:0000313" key="4">
    <source>
        <dbReference type="Proteomes" id="UP000574390"/>
    </source>
</evidence>
<gene>
    <name evidence="3" type="ORF">FOZ62_026806</name>
</gene>
<sequence length="513" mass="55732">MMHSPSLLLSLLLILSLQSILPVSAGRGGRRRRKMGDQGGIDQQPPLMDPSRRGGGMNIGGAPRRRQQQQPGEGRSTNERSPGYSSSDGLGSRRGNADEDDVGQDDLFMPTDVPEPDDPAAKDIPAFTTGRFKNHQRKTLKEQAKHLQSSLITQMENAHSDPDAGEWLLEDELCGGKGCTDPHGTASLRGADNSLVYSSKIDWKAKHLDEKACCITKAEFYVKHTHLFTRCTECDDDGHIVDRGDDWKAEAQHKGSSEYGNNKRKQGYAQPDGDGGLTRRGYENKQARGTEAYDEGREGGADVGGAAVEQRKEGDEEVEREMPGPFDKSADRISEGSEVPDTRGGKSEEAGPFDRSANIGGGSSEGEEGKVAGTFDRARDKLPETKVQSRGERRVAGGQQGGGDEGNDAGKRTNKGKKQQPDPTSKRQMKKAARKAQKAAATKAKEQGAKGNSTPGEPQQPTREEEKRAEMETSGRQQADPTSKRQMKRAAKKAERKARKEAAKNSNKKNGKK</sequence>
<proteinExistence type="predicted"/>
<feature type="signal peptide" evidence="2">
    <location>
        <begin position="1"/>
        <end position="25"/>
    </location>
</feature>
<protein>
    <submittedName>
        <fullName evidence="3">Uncharacterized protein</fullName>
    </submittedName>
</protein>
<feature type="compositionally biased region" description="Polar residues" evidence="1">
    <location>
        <begin position="451"/>
        <end position="461"/>
    </location>
</feature>
<feature type="region of interest" description="Disordered" evidence="1">
    <location>
        <begin position="251"/>
        <end position="513"/>
    </location>
</feature>
<evidence type="ECO:0000256" key="2">
    <source>
        <dbReference type="SAM" id="SignalP"/>
    </source>
</evidence>
<feature type="chain" id="PRO_5029669483" evidence="2">
    <location>
        <begin position="26"/>
        <end position="513"/>
    </location>
</feature>
<organism evidence="3 4">
    <name type="scientific">Perkinsus olseni</name>
    <name type="common">Perkinsus atlanticus</name>
    <dbReference type="NCBI Taxonomy" id="32597"/>
    <lineage>
        <taxon>Eukaryota</taxon>
        <taxon>Sar</taxon>
        <taxon>Alveolata</taxon>
        <taxon>Perkinsozoa</taxon>
        <taxon>Perkinsea</taxon>
        <taxon>Perkinsida</taxon>
        <taxon>Perkinsidae</taxon>
        <taxon>Perkinsus</taxon>
    </lineage>
</organism>
<dbReference type="AlphaFoldDB" id="A0A7J6PZF0"/>
<comment type="caution">
    <text evidence="3">The sequence shown here is derived from an EMBL/GenBank/DDBJ whole genome shotgun (WGS) entry which is preliminary data.</text>
</comment>
<feature type="compositionally biased region" description="Basic residues" evidence="1">
    <location>
        <begin position="485"/>
        <end position="497"/>
    </location>
</feature>
<feature type="compositionally biased region" description="Basic residues" evidence="1">
    <location>
        <begin position="427"/>
        <end position="437"/>
    </location>
</feature>